<evidence type="ECO:0000256" key="9">
    <source>
        <dbReference type="RuleBase" id="RU366031"/>
    </source>
</evidence>
<keyword evidence="4 9" id="KW-0456">Lyase</keyword>
<comment type="pathway">
    <text evidence="1 9">Porphyrin-containing compound metabolism; protoporphyrin-IX biosynthesis; coproporphyrinogen-III from 5-aminolevulinate: step 3/4.</text>
</comment>
<dbReference type="InterPro" id="IPR036108">
    <property type="entry name" value="4pyrrol_syn_uPrphyn_synt_sf"/>
</dbReference>
<dbReference type="CDD" id="cd06578">
    <property type="entry name" value="HemD"/>
    <property type="match status" value="1"/>
</dbReference>
<evidence type="ECO:0000256" key="5">
    <source>
        <dbReference type="ARBA" id="ARBA00023244"/>
    </source>
</evidence>
<comment type="function">
    <text evidence="6 9">Catalyzes cyclization of the linear tetrapyrrole, hydroxymethylbilane, to the macrocyclic uroporphyrinogen III.</text>
</comment>
<evidence type="ECO:0000256" key="6">
    <source>
        <dbReference type="ARBA" id="ARBA00037589"/>
    </source>
</evidence>
<accession>A0A1H9U3S0</accession>
<evidence type="ECO:0000313" key="11">
    <source>
        <dbReference type="EMBL" id="SES03891.1"/>
    </source>
</evidence>
<dbReference type="SUPFAM" id="SSF69618">
    <property type="entry name" value="HemD-like"/>
    <property type="match status" value="1"/>
</dbReference>
<dbReference type="GO" id="GO:0006780">
    <property type="term" value="P:uroporphyrinogen III biosynthetic process"/>
    <property type="evidence" value="ECO:0007669"/>
    <property type="project" value="UniProtKB-UniRule"/>
</dbReference>
<organism evidence="11 12">
    <name type="scientific">Salisediminibacterium halotolerans</name>
    <dbReference type="NCBI Taxonomy" id="517425"/>
    <lineage>
        <taxon>Bacteria</taxon>
        <taxon>Bacillati</taxon>
        <taxon>Bacillota</taxon>
        <taxon>Bacilli</taxon>
        <taxon>Bacillales</taxon>
        <taxon>Bacillaceae</taxon>
        <taxon>Salisediminibacterium</taxon>
    </lineage>
</organism>
<dbReference type="UniPathway" id="UPA00251">
    <property type="reaction ID" value="UER00320"/>
</dbReference>
<evidence type="ECO:0000256" key="1">
    <source>
        <dbReference type="ARBA" id="ARBA00004772"/>
    </source>
</evidence>
<name>A0A1H9U3S0_9BACI</name>
<evidence type="ECO:0000256" key="4">
    <source>
        <dbReference type="ARBA" id="ARBA00023239"/>
    </source>
</evidence>
<dbReference type="InterPro" id="IPR003754">
    <property type="entry name" value="4pyrrol_synth_uPrphyn_synth"/>
</dbReference>
<evidence type="ECO:0000256" key="2">
    <source>
        <dbReference type="ARBA" id="ARBA00008133"/>
    </source>
</evidence>
<dbReference type="Proteomes" id="UP000199318">
    <property type="component" value="Unassembled WGS sequence"/>
</dbReference>
<dbReference type="Pfam" id="PF02602">
    <property type="entry name" value="HEM4"/>
    <property type="match status" value="1"/>
</dbReference>
<reference evidence="12" key="1">
    <citation type="submission" date="2016-10" db="EMBL/GenBank/DDBJ databases">
        <authorList>
            <person name="de Groot N.N."/>
        </authorList>
    </citation>
    <scope>NUCLEOTIDE SEQUENCE [LARGE SCALE GENOMIC DNA]</scope>
    <source>
        <strain evidence="12">10nlg</strain>
    </source>
</reference>
<keyword evidence="5 9" id="KW-0627">Porphyrin biosynthesis</keyword>
<protein>
    <recommendedName>
        <fullName evidence="7 9">Uroporphyrinogen-III synthase</fullName>
        <ecNumber evidence="3 9">4.2.1.75</ecNumber>
    </recommendedName>
</protein>
<evidence type="ECO:0000313" key="12">
    <source>
        <dbReference type="Proteomes" id="UP000199318"/>
    </source>
</evidence>
<keyword evidence="12" id="KW-1185">Reference proteome</keyword>
<dbReference type="GO" id="GO:0006782">
    <property type="term" value="P:protoporphyrinogen IX biosynthetic process"/>
    <property type="evidence" value="ECO:0007669"/>
    <property type="project" value="UniProtKB-UniRule"/>
</dbReference>
<dbReference type="GO" id="GO:0008168">
    <property type="term" value="F:methyltransferase activity"/>
    <property type="evidence" value="ECO:0007669"/>
    <property type="project" value="UniProtKB-KW"/>
</dbReference>
<dbReference type="EMBL" id="FOGV01000012">
    <property type="protein sequence ID" value="SES03891.1"/>
    <property type="molecule type" value="Genomic_DNA"/>
</dbReference>
<feature type="domain" description="Tetrapyrrole biosynthesis uroporphyrinogen III synthase" evidence="10">
    <location>
        <begin position="12"/>
        <end position="242"/>
    </location>
</feature>
<evidence type="ECO:0000256" key="3">
    <source>
        <dbReference type="ARBA" id="ARBA00013109"/>
    </source>
</evidence>
<evidence type="ECO:0000256" key="8">
    <source>
        <dbReference type="ARBA" id="ARBA00048617"/>
    </source>
</evidence>
<dbReference type="GO" id="GO:0032259">
    <property type="term" value="P:methylation"/>
    <property type="evidence" value="ECO:0007669"/>
    <property type="project" value="UniProtKB-KW"/>
</dbReference>
<comment type="catalytic activity">
    <reaction evidence="8 9">
        <text>hydroxymethylbilane = uroporphyrinogen III + H2O</text>
        <dbReference type="Rhea" id="RHEA:18965"/>
        <dbReference type="ChEBI" id="CHEBI:15377"/>
        <dbReference type="ChEBI" id="CHEBI:57308"/>
        <dbReference type="ChEBI" id="CHEBI:57845"/>
        <dbReference type="EC" id="4.2.1.75"/>
    </reaction>
</comment>
<keyword evidence="11" id="KW-0808">Transferase</keyword>
<dbReference type="InterPro" id="IPR039793">
    <property type="entry name" value="UROS/Hem4"/>
</dbReference>
<proteinExistence type="inferred from homology"/>
<dbReference type="AlphaFoldDB" id="A0A1H9U3S0"/>
<dbReference type="EC" id="4.2.1.75" evidence="3 9"/>
<dbReference type="PANTHER" id="PTHR38042:SF1">
    <property type="entry name" value="UROPORPHYRINOGEN-III SYNTHASE, CHLOROPLASTIC"/>
    <property type="match status" value="1"/>
</dbReference>
<evidence type="ECO:0000259" key="10">
    <source>
        <dbReference type="Pfam" id="PF02602"/>
    </source>
</evidence>
<keyword evidence="11" id="KW-0489">Methyltransferase</keyword>
<sequence length="260" mass="28744">MNTRAAHQAAPLSEAVRTRGGQVKEIPLIRIAPEERREVKARAFQAFLNADWAVFTSANSIDVTVDLLREYSDKSLKELFAGKKTAAVGEKTKKKLEGFGLVADLLPDTFDAEHLASLLVNDMSSGQTVFYPKSKQARTVLQDRLTKAQVKVLAAELYDTVPEQRSENALERSLLHREIDAVMFASPSAVHSFYRLSSVKARARFEERGCYAVIGPVTLEALRTYGATAIAVPDKYTIEGMLDSISQYKPDSDTEMGAEK</sequence>
<dbReference type="PANTHER" id="PTHR38042">
    <property type="entry name" value="UROPORPHYRINOGEN-III SYNTHASE, CHLOROPLASTIC"/>
    <property type="match status" value="1"/>
</dbReference>
<dbReference type="Gene3D" id="3.40.50.10090">
    <property type="match status" value="2"/>
</dbReference>
<evidence type="ECO:0000256" key="7">
    <source>
        <dbReference type="ARBA" id="ARBA00040167"/>
    </source>
</evidence>
<dbReference type="GO" id="GO:0004852">
    <property type="term" value="F:uroporphyrinogen-III synthase activity"/>
    <property type="evidence" value="ECO:0007669"/>
    <property type="project" value="UniProtKB-UniRule"/>
</dbReference>
<comment type="similarity">
    <text evidence="2 9">Belongs to the uroporphyrinogen-III synthase family.</text>
</comment>
<dbReference type="STRING" id="1464123.SAMN05444126_11266"/>
<comment type="caution">
    <text evidence="11">The sequence shown here is derived from an EMBL/GenBank/DDBJ whole genome shotgun (WGS) entry which is preliminary data.</text>
</comment>
<gene>
    <name evidence="11" type="ORF">SAMN05444126_11266</name>
</gene>